<evidence type="ECO:0000256" key="1">
    <source>
        <dbReference type="SAM" id="MobiDB-lite"/>
    </source>
</evidence>
<feature type="region of interest" description="Disordered" evidence="1">
    <location>
        <begin position="154"/>
        <end position="186"/>
    </location>
</feature>
<proteinExistence type="predicted"/>
<gene>
    <name evidence="2" type="ORF">BECKTC1821F_GA0114240_100648</name>
</gene>
<feature type="region of interest" description="Disordered" evidence="1">
    <location>
        <begin position="130"/>
        <end position="149"/>
    </location>
</feature>
<reference evidence="2" key="1">
    <citation type="submission" date="2019-02" db="EMBL/GenBank/DDBJ databases">
        <authorList>
            <person name="Gruber-Vodicka R. H."/>
            <person name="Seah K. B. B."/>
        </authorList>
    </citation>
    <scope>NUCLEOTIDE SEQUENCE</scope>
    <source>
        <strain evidence="2">BECK_BZ126</strain>
    </source>
</reference>
<accession>A0A450ZML7</accession>
<organism evidence="2">
    <name type="scientific">Candidatus Kentrum sp. TC</name>
    <dbReference type="NCBI Taxonomy" id="2126339"/>
    <lineage>
        <taxon>Bacteria</taxon>
        <taxon>Pseudomonadati</taxon>
        <taxon>Pseudomonadota</taxon>
        <taxon>Gammaproteobacteria</taxon>
        <taxon>Candidatus Kentrum</taxon>
    </lineage>
</organism>
<dbReference type="AlphaFoldDB" id="A0A450ZML7"/>
<evidence type="ECO:0000313" key="2">
    <source>
        <dbReference type="EMBL" id="VFK55012.1"/>
    </source>
</evidence>
<sequence>MWFKFRKNMFRCPRKEPPVWVLARTVDMILRFTALPWPMPSGMGHSEWRRILASGWLAPIQGHNAPKSKRESSKGAAATASFPSKAPLKTTCRSVTRTPPGFATLDRSAMDAQRRTGHTMAFSIRDPCGRWKATAPRTPNPGTIRNRARRETPAFAGVASRQDPAPIVASPDAVPVPFSGARDTSS</sequence>
<feature type="region of interest" description="Disordered" evidence="1">
    <location>
        <begin position="62"/>
        <end position="83"/>
    </location>
</feature>
<protein>
    <submittedName>
        <fullName evidence="2">Uncharacterized protein</fullName>
    </submittedName>
</protein>
<dbReference type="EMBL" id="CAADFW010000006">
    <property type="protein sequence ID" value="VFK55012.1"/>
    <property type="molecule type" value="Genomic_DNA"/>
</dbReference>
<name>A0A450ZML7_9GAMM</name>